<dbReference type="PROSITE" id="PS00178">
    <property type="entry name" value="AA_TRNA_LIGASE_I"/>
    <property type="match status" value="1"/>
</dbReference>
<evidence type="ECO:0000313" key="10">
    <source>
        <dbReference type="Proteomes" id="UP001162741"/>
    </source>
</evidence>
<keyword evidence="6 7" id="KW-0030">Aminoacyl-tRNA synthetase</keyword>
<dbReference type="PRINTS" id="PR00987">
    <property type="entry name" value="TRNASYNTHGLU"/>
</dbReference>
<reference evidence="9" key="1">
    <citation type="submission" date="2022-10" db="EMBL/GenBank/DDBJ databases">
        <title>Chitinophaga sp. nov., isolated from soil.</title>
        <authorList>
            <person name="Jeon C.O."/>
        </authorList>
    </citation>
    <scope>NUCLEOTIDE SEQUENCE</scope>
    <source>
        <strain evidence="9">R8</strain>
    </source>
</reference>
<keyword evidence="5 7" id="KW-0067">ATP-binding</keyword>
<dbReference type="Pfam" id="PF00749">
    <property type="entry name" value="tRNA-synt_1c"/>
    <property type="match status" value="2"/>
</dbReference>
<accession>A0ABY6IWG0</accession>
<keyword evidence="2" id="KW-0479">Metal-binding</keyword>
<name>A0ABY6IWG0_9BACT</name>
<evidence type="ECO:0000256" key="2">
    <source>
        <dbReference type="ARBA" id="ARBA00022723"/>
    </source>
</evidence>
<evidence type="ECO:0000256" key="3">
    <source>
        <dbReference type="ARBA" id="ARBA00022741"/>
    </source>
</evidence>
<sequence>MSPASAFHKTRIAPTPSGFLHLGNILSFAITADLADRHHAATLLRIDDMDRDRADQKYIDDIFETLRFLAIPWTEGPRSTSEFQQSYSQLHRLRHYEQALEQLKPHVFACNCSRAQIARESVNGVYPGTCLHKNIPLDTPGVSWRLITDSRELTVNTYDNGVLKATLPADMQYFVIRRKDGFPAYQLSSLVDDALYGIDLIVRGRDLWPSTLAQLFVATLLPGSRFTNSTFYHHALITEAAGEKLSKSAGATSIQHFRKEGHTAADVYSMAAGMLGIHTEVSNWKELAALPPPNGSGPYAALT</sequence>
<dbReference type="PANTHER" id="PTHR43311">
    <property type="entry name" value="GLUTAMATE--TRNA LIGASE"/>
    <property type="match status" value="1"/>
</dbReference>
<evidence type="ECO:0000256" key="7">
    <source>
        <dbReference type="RuleBase" id="RU363037"/>
    </source>
</evidence>
<proteinExistence type="inferred from homology"/>
<feature type="domain" description="Glutamyl/glutaminyl-tRNA synthetase class Ib catalytic" evidence="8">
    <location>
        <begin position="9"/>
        <end position="90"/>
    </location>
</feature>
<dbReference type="Gene3D" id="3.40.50.620">
    <property type="entry name" value="HUPs"/>
    <property type="match status" value="1"/>
</dbReference>
<keyword evidence="7" id="KW-0648">Protein biosynthesis</keyword>
<dbReference type="RefSeq" id="WP_264280094.1">
    <property type="nucleotide sequence ID" value="NZ_CP107006.1"/>
</dbReference>
<dbReference type="Proteomes" id="UP001162741">
    <property type="component" value="Chromosome"/>
</dbReference>
<evidence type="ECO:0000256" key="1">
    <source>
        <dbReference type="ARBA" id="ARBA00022598"/>
    </source>
</evidence>
<keyword evidence="10" id="KW-1185">Reference proteome</keyword>
<evidence type="ECO:0000256" key="6">
    <source>
        <dbReference type="ARBA" id="ARBA00023146"/>
    </source>
</evidence>
<dbReference type="PANTHER" id="PTHR43311:SF1">
    <property type="entry name" value="GLUTAMYL-Q TRNA(ASP) SYNTHETASE"/>
    <property type="match status" value="1"/>
</dbReference>
<protein>
    <submittedName>
        <fullName evidence="9">Glutamate--tRNA ligase family protein</fullName>
    </submittedName>
</protein>
<organism evidence="9 10">
    <name type="scientific">Chitinophaga horti</name>
    <dbReference type="NCBI Taxonomy" id="2920382"/>
    <lineage>
        <taxon>Bacteria</taxon>
        <taxon>Pseudomonadati</taxon>
        <taxon>Bacteroidota</taxon>
        <taxon>Chitinophagia</taxon>
        <taxon>Chitinophagales</taxon>
        <taxon>Chitinophagaceae</taxon>
        <taxon>Chitinophaga</taxon>
    </lineage>
</organism>
<dbReference type="InterPro" id="IPR000924">
    <property type="entry name" value="Glu/Gln-tRNA-synth"/>
</dbReference>
<evidence type="ECO:0000259" key="8">
    <source>
        <dbReference type="Pfam" id="PF00749"/>
    </source>
</evidence>
<dbReference type="GO" id="GO:0016874">
    <property type="term" value="F:ligase activity"/>
    <property type="evidence" value="ECO:0007669"/>
    <property type="project" value="UniProtKB-KW"/>
</dbReference>
<keyword evidence="3 7" id="KW-0547">Nucleotide-binding</keyword>
<keyword evidence="4" id="KW-0862">Zinc</keyword>
<dbReference type="InterPro" id="IPR049940">
    <property type="entry name" value="GluQ/Sye"/>
</dbReference>
<dbReference type="InterPro" id="IPR020058">
    <property type="entry name" value="Glu/Gln-tRNA-synth_Ib_cat-dom"/>
</dbReference>
<gene>
    <name evidence="9" type="ORF">MKQ68_16620</name>
</gene>
<dbReference type="InterPro" id="IPR001412">
    <property type="entry name" value="aa-tRNA-synth_I_CS"/>
</dbReference>
<feature type="domain" description="Glutamyl/glutaminyl-tRNA synthetase class Ib catalytic" evidence="8">
    <location>
        <begin position="167"/>
        <end position="263"/>
    </location>
</feature>
<evidence type="ECO:0000256" key="5">
    <source>
        <dbReference type="ARBA" id="ARBA00022840"/>
    </source>
</evidence>
<keyword evidence="1 7" id="KW-0436">Ligase</keyword>
<comment type="similarity">
    <text evidence="7">Belongs to the class-I aminoacyl-tRNA synthetase family.</text>
</comment>
<dbReference type="SUPFAM" id="SSF52374">
    <property type="entry name" value="Nucleotidylyl transferase"/>
    <property type="match status" value="1"/>
</dbReference>
<evidence type="ECO:0000256" key="4">
    <source>
        <dbReference type="ARBA" id="ARBA00022833"/>
    </source>
</evidence>
<dbReference type="EMBL" id="CP107006">
    <property type="protein sequence ID" value="UYQ91714.1"/>
    <property type="molecule type" value="Genomic_DNA"/>
</dbReference>
<evidence type="ECO:0000313" key="9">
    <source>
        <dbReference type="EMBL" id="UYQ91714.1"/>
    </source>
</evidence>
<dbReference type="InterPro" id="IPR014729">
    <property type="entry name" value="Rossmann-like_a/b/a_fold"/>
</dbReference>